<feature type="region of interest" description="Disordered" evidence="1">
    <location>
        <begin position="260"/>
        <end position="295"/>
    </location>
</feature>
<proteinExistence type="predicted"/>
<dbReference type="InterPro" id="IPR029044">
    <property type="entry name" value="Nucleotide-diphossugar_trans"/>
</dbReference>
<evidence type="ECO:0000313" key="2">
    <source>
        <dbReference type="EMBL" id="MCZ8543445.1"/>
    </source>
</evidence>
<evidence type="ECO:0000256" key="1">
    <source>
        <dbReference type="SAM" id="MobiDB-lite"/>
    </source>
</evidence>
<evidence type="ECO:0000313" key="3">
    <source>
        <dbReference type="Proteomes" id="UP001152178"/>
    </source>
</evidence>
<organism evidence="2 3">
    <name type="scientific">Mesorhizobium qingshengii</name>
    <dbReference type="NCBI Taxonomy" id="1165689"/>
    <lineage>
        <taxon>Bacteria</taxon>
        <taxon>Pseudomonadati</taxon>
        <taxon>Pseudomonadota</taxon>
        <taxon>Alphaproteobacteria</taxon>
        <taxon>Hyphomicrobiales</taxon>
        <taxon>Phyllobacteriaceae</taxon>
        <taxon>Mesorhizobium</taxon>
    </lineage>
</organism>
<sequence>SLLIRRDTFATLHGFDEAFAPAYYEDTDLAFRLREKGLRIFYQPRSIVYHLEGFSHGKDPKVGIKSFLRVNQRKFVERWAHVLSREHFITGEFRLLASQHAALRKIVLVVARPGARLNGGFGSDRIRRIIETLVDRGLVVKFWPQGAGLEQHHIEALEKQGVEVFQGWRYRSHLSKWLRVNGRSVDFALLFGAAASPSLVATIRSTSPARILSLGEQRDQTSHGEGSGAEVLASADCSPAQLWQVLSRGINDRPHRSLAERFGPERMGNPGAQPNLDPVHAPPEVPAAMHGDLAE</sequence>
<dbReference type="Gene3D" id="3.90.550.10">
    <property type="entry name" value="Spore Coat Polysaccharide Biosynthesis Protein SpsA, Chain A"/>
    <property type="match status" value="1"/>
</dbReference>
<dbReference type="PANTHER" id="PTHR43179:SF7">
    <property type="entry name" value="RHAMNOSYLTRANSFERASE WBBL"/>
    <property type="match status" value="1"/>
</dbReference>
<comment type="caution">
    <text evidence="2">The sequence shown here is derived from an EMBL/GenBank/DDBJ whole genome shotgun (WGS) entry which is preliminary data.</text>
</comment>
<dbReference type="PANTHER" id="PTHR43179">
    <property type="entry name" value="RHAMNOSYLTRANSFERASE WBBL"/>
    <property type="match status" value="1"/>
</dbReference>
<accession>A0ABT4QPK9</accession>
<dbReference type="SUPFAM" id="SSF53448">
    <property type="entry name" value="Nucleotide-diphospho-sugar transferases"/>
    <property type="match status" value="1"/>
</dbReference>
<protein>
    <submittedName>
        <fullName evidence="2">Uncharacterized protein</fullName>
    </submittedName>
</protein>
<gene>
    <name evidence="2" type="ORF">OOJ09_04595</name>
</gene>
<dbReference type="EMBL" id="JAPFQA010000001">
    <property type="protein sequence ID" value="MCZ8543445.1"/>
    <property type="molecule type" value="Genomic_DNA"/>
</dbReference>
<feature type="non-terminal residue" evidence="2">
    <location>
        <position position="1"/>
    </location>
</feature>
<reference evidence="2" key="1">
    <citation type="submission" date="2022-11" db="EMBL/GenBank/DDBJ databases">
        <authorList>
            <person name="Coimbra C."/>
        </authorList>
    </citation>
    <scope>NUCLEOTIDE SEQUENCE</scope>
    <source>
        <strain evidence="2">Jales19</strain>
    </source>
</reference>
<dbReference type="Proteomes" id="UP001152178">
    <property type="component" value="Unassembled WGS sequence"/>
</dbReference>
<name>A0ABT4QPK9_9HYPH</name>
<keyword evidence="3" id="KW-1185">Reference proteome</keyword>
<dbReference type="RefSeq" id="WP_420107488.1">
    <property type="nucleotide sequence ID" value="NZ_JAPFQA010000001.1"/>
</dbReference>